<dbReference type="OrthoDB" id="7865530at2"/>
<feature type="domain" description="PRC-barrel" evidence="1">
    <location>
        <begin position="138"/>
        <end position="210"/>
    </location>
</feature>
<dbReference type="InterPro" id="IPR027275">
    <property type="entry name" value="PRC-brl_dom"/>
</dbReference>
<accession>X7F3G2</accession>
<dbReference type="RefSeq" id="WP_051492158.1">
    <property type="nucleotide sequence ID" value="NZ_JAME01000036.1"/>
</dbReference>
<dbReference type="eggNOG" id="ENOG5032SKN">
    <property type="taxonomic scope" value="Bacteria"/>
</dbReference>
<dbReference type="InterPro" id="IPR011033">
    <property type="entry name" value="PRC_barrel-like_sf"/>
</dbReference>
<dbReference type="AlphaFoldDB" id="X7F3G2"/>
<reference evidence="2 3" key="1">
    <citation type="submission" date="2014-01" db="EMBL/GenBank/DDBJ databases">
        <title>Roseivivax isoporae LMG 25204 Genome Sequencing.</title>
        <authorList>
            <person name="Lai Q."/>
            <person name="Li G."/>
            <person name="Shao Z."/>
        </authorList>
    </citation>
    <scope>NUCLEOTIDE SEQUENCE [LARGE SCALE GENOMIC DNA]</scope>
    <source>
        <strain evidence="2 3">LMG 25204</strain>
    </source>
</reference>
<dbReference type="EMBL" id="JAME01000036">
    <property type="protein sequence ID" value="ETX27288.1"/>
    <property type="molecule type" value="Genomic_DNA"/>
</dbReference>
<organism evidence="2 3">
    <name type="scientific">Roseivivax isoporae LMG 25204</name>
    <dbReference type="NCBI Taxonomy" id="1449351"/>
    <lineage>
        <taxon>Bacteria</taxon>
        <taxon>Pseudomonadati</taxon>
        <taxon>Pseudomonadota</taxon>
        <taxon>Alphaproteobacteria</taxon>
        <taxon>Rhodobacterales</taxon>
        <taxon>Roseobacteraceae</taxon>
        <taxon>Roseivivax</taxon>
    </lineage>
</organism>
<dbReference type="SUPFAM" id="SSF50346">
    <property type="entry name" value="PRC-barrel domain"/>
    <property type="match status" value="2"/>
</dbReference>
<dbReference type="STRING" id="1449351.RISW2_14910"/>
<dbReference type="Proteomes" id="UP000023430">
    <property type="component" value="Unassembled WGS sequence"/>
</dbReference>
<proteinExistence type="predicted"/>
<dbReference type="Gene3D" id="2.30.30.240">
    <property type="entry name" value="PRC-barrel domain"/>
    <property type="match status" value="1"/>
</dbReference>
<evidence type="ECO:0000259" key="1">
    <source>
        <dbReference type="Pfam" id="PF05239"/>
    </source>
</evidence>
<evidence type="ECO:0000313" key="3">
    <source>
        <dbReference type="Proteomes" id="UP000023430"/>
    </source>
</evidence>
<name>X7F3G2_9RHOB</name>
<evidence type="ECO:0000313" key="2">
    <source>
        <dbReference type="EMBL" id="ETX27288.1"/>
    </source>
</evidence>
<keyword evidence="3" id="KW-1185">Reference proteome</keyword>
<protein>
    <recommendedName>
        <fullName evidence="1">PRC-barrel domain-containing protein</fullName>
    </recommendedName>
</protein>
<sequence>MLISLADLLTFRIRAGEARHPVGDLLFDGATMAPAYLSVDIGGWLERECLLVAAARMRDVDPAGGEVILDTREDELRDAPRWRDDQPLGDFLAAMPPLVVGPFGATHAPLAMAAELSPQRSPDDAGGDARALELLERFESASDWIGSEVFGADGALGTLASLVLDTGQNRLTHLVIDNEKVLAGKLLAVPASILRHRAKGGHLVLDVTRAALNAAPQMRDLGDLDQRGTTALHAHFVPPM</sequence>
<comment type="caution">
    <text evidence="2">The sequence shown here is derived from an EMBL/GenBank/DDBJ whole genome shotgun (WGS) entry which is preliminary data.</text>
</comment>
<gene>
    <name evidence="2" type="ORF">RISW2_14910</name>
</gene>
<dbReference type="Pfam" id="PF05239">
    <property type="entry name" value="PRC"/>
    <property type="match status" value="1"/>
</dbReference>